<dbReference type="GO" id="GO:0005509">
    <property type="term" value="F:calcium ion binding"/>
    <property type="evidence" value="ECO:0007669"/>
    <property type="project" value="InterPro"/>
</dbReference>
<evidence type="ECO:0000259" key="5">
    <source>
        <dbReference type="PROSITE" id="PS50222"/>
    </source>
</evidence>
<name>A0AAD8XXK7_9STRA</name>
<feature type="domain" description="EF-hand" evidence="5">
    <location>
        <begin position="124"/>
        <end position="159"/>
    </location>
</feature>
<proteinExistence type="inferred from homology"/>
<evidence type="ECO:0000313" key="7">
    <source>
        <dbReference type="EMBL" id="KAK1736064.1"/>
    </source>
</evidence>
<evidence type="ECO:0000256" key="2">
    <source>
        <dbReference type="ARBA" id="ARBA00022737"/>
    </source>
</evidence>
<dbReference type="InterPro" id="IPR018247">
    <property type="entry name" value="EF_Hand_1_Ca_BS"/>
</dbReference>
<evidence type="ECO:0000256" key="3">
    <source>
        <dbReference type="ARBA" id="ARBA00022837"/>
    </source>
</evidence>
<keyword evidence="2" id="KW-0677">Repeat</keyword>
<feature type="region of interest" description="Disordered" evidence="4">
    <location>
        <begin position="58"/>
        <end position="87"/>
    </location>
</feature>
<dbReference type="Gene3D" id="1.10.238.10">
    <property type="entry name" value="EF-hand"/>
    <property type="match status" value="2"/>
</dbReference>
<sequence>MHQGTHGQQRLVKRLSLGHGVALALLEWMERLDWFYVMNVFSWKMPISKNILLKKLQNHKNRQQKQQAMATLNNDSKKTSSRPGLSDDEIEELRQAFDLFDTDGGGTIDPKELRAAMRSLGLETKNQTVYQMIQDIDKDSKGEIDFDEFLDLMTSKLAGSDTEEDVQKIFHLFDDDETGFITVHNLKRVANELGERMDDAELLEMIERADLDQDGQISPTEFHRIMTYNTFS</sequence>
<organism evidence="6 8">
    <name type="scientific">Skeletonema marinoi</name>
    <dbReference type="NCBI Taxonomy" id="267567"/>
    <lineage>
        <taxon>Eukaryota</taxon>
        <taxon>Sar</taxon>
        <taxon>Stramenopiles</taxon>
        <taxon>Ochrophyta</taxon>
        <taxon>Bacillariophyta</taxon>
        <taxon>Coscinodiscophyceae</taxon>
        <taxon>Thalassiosirophycidae</taxon>
        <taxon>Thalassiosirales</taxon>
        <taxon>Skeletonemataceae</taxon>
        <taxon>Skeletonema</taxon>
        <taxon>Skeletonema marinoi-dohrnii complex</taxon>
    </lineage>
</organism>
<dbReference type="AlphaFoldDB" id="A0AAD8XXK7"/>
<dbReference type="EMBL" id="JATAAI010000030">
    <property type="protein sequence ID" value="KAK1736064.1"/>
    <property type="molecule type" value="Genomic_DNA"/>
</dbReference>
<dbReference type="InterPro" id="IPR011992">
    <property type="entry name" value="EF-hand-dom_pair"/>
</dbReference>
<reference evidence="6" key="1">
    <citation type="submission" date="2023-06" db="EMBL/GenBank/DDBJ databases">
        <title>Survivors Of The Sea: Transcriptome response of Skeletonema marinoi to long-term dormancy.</title>
        <authorList>
            <person name="Pinder M.I.M."/>
            <person name="Kourtchenko O."/>
            <person name="Robertson E.K."/>
            <person name="Larsson T."/>
            <person name="Maumus F."/>
            <person name="Osuna-Cruz C.M."/>
            <person name="Vancaester E."/>
            <person name="Stenow R."/>
            <person name="Vandepoele K."/>
            <person name="Ploug H."/>
            <person name="Bruchert V."/>
            <person name="Godhe A."/>
            <person name="Topel M."/>
        </authorList>
    </citation>
    <scope>NUCLEOTIDE SEQUENCE</scope>
    <source>
        <strain evidence="6">R05AC</strain>
    </source>
</reference>
<evidence type="ECO:0000313" key="6">
    <source>
        <dbReference type="EMBL" id="KAK1735280.1"/>
    </source>
</evidence>
<feature type="domain" description="EF-hand" evidence="5">
    <location>
        <begin position="88"/>
        <end position="123"/>
    </location>
</feature>
<keyword evidence="3" id="KW-0106">Calcium</keyword>
<evidence type="ECO:0000313" key="8">
    <source>
        <dbReference type="Proteomes" id="UP001224775"/>
    </source>
</evidence>
<comment type="similarity">
    <text evidence="1">Belongs to the centrin family.</text>
</comment>
<dbReference type="Pfam" id="PF13499">
    <property type="entry name" value="EF-hand_7"/>
    <property type="match status" value="2"/>
</dbReference>
<feature type="domain" description="EF-hand" evidence="5">
    <location>
        <begin position="161"/>
        <end position="196"/>
    </location>
</feature>
<dbReference type="InterPro" id="IPR050145">
    <property type="entry name" value="Centrin_CML-like"/>
</dbReference>
<feature type="domain" description="EF-hand" evidence="5">
    <location>
        <begin position="197"/>
        <end position="232"/>
    </location>
</feature>
<dbReference type="EMBL" id="JATAAI010000034">
    <property type="protein sequence ID" value="KAK1735280.1"/>
    <property type="molecule type" value="Genomic_DNA"/>
</dbReference>
<dbReference type="PROSITE" id="PS50222">
    <property type="entry name" value="EF_HAND_2"/>
    <property type="match status" value="4"/>
</dbReference>
<dbReference type="FunFam" id="1.10.238.10:FF:000178">
    <property type="entry name" value="Calmodulin-2 A"/>
    <property type="match status" value="1"/>
</dbReference>
<dbReference type="GO" id="GO:0043226">
    <property type="term" value="C:organelle"/>
    <property type="evidence" value="ECO:0007669"/>
    <property type="project" value="UniProtKB-ARBA"/>
</dbReference>
<dbReference type="Proteomes" id="UP001224775">
    <property type="component" value="Unassembled WGS sequence"/>
</dbReference>
<evidence type="ECO:0000256" key="1">
    <source>
        <dbReference type="ARBA" id="ARBA00005253"/>
    </source>
</evidence>
<comment type="caution">
    <text evidence="6">The sequence shown here is derived from an EMBL/GenBank/DDBJ whole genome shotgun (WGS) entry which is preliminary data.</text>
</comment>
<dbReference type="CDD" id="cd00051">
    <property type="entry name" value="EFh"/>
    <property type="match status" value="2"/>
</dbReference>
<protein>
    <submittedName>
        <fullName evidence="6">Centrin-like protein</fullName>
    </submittedName>
</protein>
<dbReference type="PANTHER" id="PTHR23050">
    <property type="entry name" value="CALCIUM BINDING PROTEIN"/>
    <property type="match status" value="1"/>
</dbReference>
<dbReference type="PROSITE" id="PS00018">
    <property type="entry name" value="EF_HAND_1"/>
    <property type="match status" value="2"/>
</dbReference>
<dbReference type="SUPFAM" id="SSF47473">
    <property type="entry name" value="EF-hand"/>
    <property type="match status" value="1"/>
</dbReference>
<dbReference type="InterPro" id="IPR002048">
    <property type="entry name" value="EF_hand_dom"/>
</dbReference>
<evidence type="ECO:0000256" key="4">
    <source>
        <dbReference type="SAM" id="MobiDB-lite"/>
    </source>
</evidence>
<accession>A0AAD8XXK7</accession>
<dbReference type="SMART" id="SM00054">
    <property type="entry name" value="EFh"/>
    <property type="match status" value="4"/>
</dbReference>
<keyword evidence="8" id="KW-1185">Reference proteome</keyword>
<gene>
    <name evidence="7" type="ORF">QTG54_013200</name>
    <name evidence="6" type="ORF">QTG54_013894</name>
</gene>
<feature type="compositionally biased region" description="Polar residues" evidence="4">
    <location>
        <begin position="64"/>
        <end position="74"/>
    </location>
</feature>